<comment type="caution">
    <text evidence="1">The sequence shown here is derived from an EMBL/GenBank/DDBJ whole genome shotgun (WGS) entry which is preliminary data.</text>
</comment>
<dbReference type="Proteomes" id="UP001054945">
    <property type="component" value="Unassembled WGS sequence"/>
</dbReference>
<dbReference type="EMBL" id="BPLR01018227">
    <property type="protein sequence ID" value="GIY97898.1"/>
    <property type="molecule type" value="Genomic_DNA"/>
</dbReference>
<accession>A0AAV4XU98</accession>
<organism evidence="1 2">
    <name type="scientific">Caerostris extrusa</name>
    <name type="common">Bark spider</name>
    <name type="synonym">Caerostris bankana</name>
    <dbReference type="NCBI Taxonomy" id="172846"/>
    <lineage>
        <taxon>Eukaryota</taxon>
        <taxon>Metazoa</taxon>
        <taxon>Ecdysozoa</taxon>
        <taxon>Arthropoda</taxon>
        <taxon>Chelicerata</taxon>
        <taxon>Arachnida</taxon>
        <taxon>Araneae</taxon>
        <taxon>Araneomorphae</taxon>
        <taxon>Entelegynae</taxon>
        <taxon>Araneoidea</taxon>
        <taxon>Araneidae</taxon>
        <taxon>Caerostris</taxon>
    </lineage>
</organism>
<dbReference type="AlphaFoldDB" id="A0AAV4XU98"/>
<sequence>MLFKCSIKSSVEFPMGIGVPIGKNKCLEFRISGVSRLFGVCRFIILCVSFLPLAKSDDRKPKGFKPEACGTKGKSASQLAIRPREVQVSGVFNDRVKGISDVFIIHHNSNRYLIEYIRPNVRVSAFGDTLS</sequence>
<reference evidence="1 2" key="1">
    <citation type="submission" date="2021-06" db="EMBL/GenBank/DDBJ databases">
        <title>Caerostris extrusa draft genome.</title>
        <authorList>
            <person name="Kono N."/>
            <person name="Arakawa K."/>
        </authorList>
    </citation>
    <scope>NUCLEOTIDE SEQUENCE [LARGE SCALE GENOMIC DNA]</scope>
</reference>
<proteinExistence type="predicted"/>
<gene>
    <name evidence="1" type="ORF">CEXT_615261</name>
</gene>
<protein>
    <submittedName>
        <fullName evidence="1">Uncharacterized protein</fullName>
    </submittedName>
</protein>
<evidence type="ECO:0000313" key="2">
    <source>
        <dbReference type="Proteomes" id="UP001054945"/>
    </source>
</evidence>
<keyword evidence="2" id="KW-1185">Reference proteome</keyword>
<name>A0AAV4XU98_CAEEX</name>
<evidence type="ECO:0000313" key="1">
    <source>
        <dbReference type="EMBL" id="GIY97898.1"/>
    </source>
</evidence>